<evidence type="ECO:0000256" key="1">
    <source>
        <dbReference type="SAM" id="SignalP"/>
    </source>
</evidence>
<dbReference type="SUPFAM" id="SSF47781">
    <property type="entry name" value="RuvA domain 2-like"/>
    <property type="match status" value="1"/>
</dbReference>
<reference evidence="2" key="1">
    <citation type="journal article" date="2020" name="mSystems">
        <title>Genome- and Community-Level Interaction Insights into Carbon Utilization and Element Cycling Functions of Hydrothermarchaeota in Hydrothermal Sediment.</title>
        <authorList>
            <person name="Zhou Z."/>
            <person name="Liu Y."/>
            <person name="Xu W."/>
            <person name="Pan J."/>
            <person name="Luo Z.H."/>
            <person name="Li M."/>
        </authorList>
    </citation>
    <scope>NUCLEOTIDE SEQUENCE [LARGE SCALE GENOMIC DNA]</scope>
    <source>
        <strain evidence="2">SpSt-479</strain>
    </source>
</reference>
<dbReference type="EMBL" id="DSUJ01000008">
    <property type="protein sequence ID" value="HFI91164.1"/>
    <property type="molecule type" value="Genomic_DNA"/>
</dbReference>
<name>A0A7V2ZJH8_9BACT</name>
<dbReference type="Gene3D" id="1.10.150.280">
    <property type="entry name" value="AF1531-like domain"/>
    <property type="match status" value="1"/>
</dbReference>
<feature type="signal peptide" evidence="1">
    <location>
        <begin position="1"/>
        <end position="19"/>
    </location>
</feature>
<feature type="chain" id="PRO_5030807152" evidence="1">
    <location>
        <begin position="20"/>
        <end position="671"/>
    </location>
</feature>
<keyword evidence="1" id="KW-0732">Signal</keyword>
<protein>
    <submittedName>
        <fullName evidence="2">Helix-hairpin-helix domain-containing protein</fullName>
    </submittedName>
</protein>
<dbReference type="Pfam" id="PF12836">
    <property type="entry name" value="HHH_3"/>
    <property type="match status" value="1"/>
</dbReference>
<gene>
    <name evidence="2" type="ORF">ENS31_06470</name>
</gene>
<proteinExistence type="predicted"/>
<comment type="caution">
    <text evidence="2">The sequence shown here is derived from an EMBL/GenBank/DDBJ whole genome shotgun (WGS) entry which is preliminary data.</text>
</comment>
<organism evidence="2">
    <name type="scientific">Ignavibacterium album</name>
    <dbReference type="NCBI Taxonomy" id="591197"/>
    <lineage>
        <taxon>Bacteria</taxon>
        <taxon>Pseudomonadati</taxon>
        <taxon>Ignavibacteriota</taxon>
        <taxon>Ignavibacteria</taxon>
        <taxon>Ignavibacteriales</taxon>
        <taxon>Ignavibacteriaceae</taxon>
        <taxon>Ignavibacterium</taxon>
    </lineage>
</organism>
<sequence>MMKLYHLLLTLLFTSTVFSQIIDSTEIQAEEILNEIVEESYDETDNSDLYNTIEELLLNPIDLNSADVFELQKIPGVDLNVADIILSYRNRFGPFYSVNELYSMRELNRDLINKIIPFLKTEKSYFTKDSLNVENSFMEESFIPSHLKLQLRSRIGNDLQTRKGFEEGIYVGNKLRAYNRIILKYSKYIQAGILFDKDAGENSFNDFNSFHLNIKDYGLLNNLVLGDYVLEFGQGLMLWSPYSFSKGSDAIFPVKRNGKTVKPYTSSTEYDFMRGGASKIDYSDFSLTAFYSSKKIDANIDSTTNKITSTPKTGLFLTENDLRKKNRVTENIFGGRISYKFQNYLKVGLSGYNSKFSNEFEPSSIYDLKGDNFRYYSFDYDINISIINLFGEFVYNETSVANLNGIILTPIKNFTITTSIRSYPHNFTNLHGFAFGEQSGKTSNEFGIYYGIKWRNYFGLVNFYYDQFMFPYATFENPVPSSGDEIYLSYSNKFLGNNNLYLRFKSERKDISENSGELKSVYKRIRNSYRAELTYDISNKLRMKSRIEFNTFRIDEVDINEKGLLVFQDLRYVLTKSLLIYSRIIFFDTDSFNSAVYEFENDLTGVLTNLAVYDSGMRWYIMLRYKPIEFLTLSMKYAETYKPNVKTLSSGNNLINNNIDNRITLQLDVNY</sequence>
<accession>A0A7V2ZJH8</accession>
<dbReference type="InterPro" id="IPR010994">
    <property type="entry name" value="RuvA_2-like"/>
</dbReference>
<dbReference type="AlphaFoldDB" id="A0A7V2ZJH8"/>
<evidence type="ECO:0000313" key="2">
    <source>
        <dbReference type="EMBL" id="HFI91164.1"/>
    </source>
</evidence>